<keyword evidence="1 4" id="KW-0645">Protease</keyword>
<evidence type="ECO:0000259" key="3">
    <source>
        <dbReference type="PROSITE" id="PS50106"/>
    </source>
</evidence>
<dbReference type="SMART" id="SM00228">
    <property type="entry name" value="PDZ"/>
    <property type="match status" value="1"/>
</dbReference>
<organism evidence="4">
    <name type="scientific">uncultured Rubrobacteraceae bacterium</name>
    <dbReference type="NCBI Taxonomy" id="349277"/>
    <lineage>
        <taxon>Bacteria</taxon>
        <taxon>Bacillati</taxon>
        <taxon>Actinomycetota</taxon>
        <taxon>Rubrobacteria</taxon>
        <taxon>Rubrobacterales</taxon>
        <taxon>Rubrobacteraceae</taxon>
        <taxon>environmental samples</taxon>
    </lineage>
</organism>
<evidence type="ECO:0000256" key="1">
    <source>
        <dbReference type="ARBA" id="ARBA00022670"/>
    </source>
</evidence>
<evidence type="ECO:0000313" key="4">
    <source>
        <dbReference type="EMBL" id="CAA9447191.1"/>
    </source>
</evidence>
<dbReference type="Gene3D" id="2.30.42.10">
    <property type="match status" value="1"/>
</dbReference>
<protein>
    <submittedName>
        <fullName evidence="4">HtrA protease/chaperone protein</fullName>
    </submittedName>
</protein>
<name>A0A6J4QK04_9ACTN</name>
<keyword evidence="2" id="KW-0378">Hydrolase</keyword>
<dbReference type="InterPro" id="IPR036034">
    <property type="entry name" value="PDZ_sf"/>
</dbReference>
<feature type="domain" description="PDZ" evidence="3">
    <location>
        <begin position="30"/>
        <end position="105"/>
    </location>
</feature>
<gene>
    <name evidence="4" type="ORF">AVDCRST_MAG80-1890</name>
</gene>
<dbReference type="SUPFAM" id="SSF50156">
    <property type="entry name" value="PDZ domain-like"/>
    <property type="match status" value="1"/>
</dbReference>
<dbReference type="PROSITE" id="PS50106">
    <property type="entry name" value="PDZ"/>
    <property type="match status" value="1"/>
</dbReference>
<dbReference type="PANTHER" id="PTHR43343">
    <property type="entry name" value="PEPTIDASE S12"/>
    <property type="match status" value="1"/>
</dbReference>
<dbReference type="EMBL" id="CADCVC010000161">
    <property type="protein sequence ID" value="CAA9447191.1"/>
    <property type="molecule type" value="Genomic_DNA"/>
</dbReference>
<dbReference type="PANTHER" id="PTHR43343:SF3">
    <property type="entry name" value="PROTEASE DO-LIKE 8, CHLOROPLASTIC"/>
    <property type="match status" value="1"/>
</dbReference>
<proteinExistence type="predicted"/>
<dbReference type="GO" id="GO:0008233">
    <property type="term" value="F:peptidase activity"/>
    <property type="evidence" value="ECO:0007669"/>
    <property type="project" value="UniProtKB-KW"/>
</dbReference>
<evidence type="ECO:0000256" key="2">
    <source>
        <dbReference type="ARBA" id="ARBA00022801"/>
    </source>
</evidence>
<dbReference type="InterPro" id="IPR051201">
    <property type="entry name" value="Chloro_Bact_Ser_Proteases"/>
</dbReference>
<dbReference type="AlphaFoldDB" id="A0A6J4QK04"/>
<dbReference type="InterPro" id="IPR001478">
    <property type="entry name" value="PDZ"/>
</dbReference>
<sequence>MPSEVAWRVAGALEERGSVKRGYLGILSQPVHLPSAQSAGLGEGRGGLLVVGVEDGSPAGKGGMLLGDILVSLDATPVADTDELQALLTGGRVGREVPVDVVRGGELQTLRVTIGERG</sequence>
<accession>A0A6J4QK04</accession>
<dbReference type="Pfam" id="PF13180">
    <property type="entry name" value="PDZ_2"/>
    <property type="match status" value="1"/>
</dbReference>
<reference evidence="4" key="1">
    <citation type="submission" date="2020-02" db="EMBL/GenBank/DDBJ databases">
        <authorList>
            <person name="Meier V. D."/>
        </authorList>
    </citation>
    <scope>NUCLEOTIDE SEQUENCE</scope>
    <source>
        <strain evidence="4">AVDCRST_MAG80</strain>
    </source>
</reference>
<dbReference type="GO" id="GO:0006508">
    <property type="term" value="P:proteolysis"/>
    <property type="evidence" value="ECO:0007669"/>
    <property type="project" value="UniProtKB-KW"/>
</dbReference>